<accession>A0AAJ0U1Y2</accession>
<feature type="domain" description="Glycosyltransferase 2-like" evidence="1">
    <location>
        <begin position="17"/>
        <end position="176"/>
    </location>
</feature>
<dbReference type="Proteomes" id="UP001296776">
    <property type="component" value="Unassembled WGS sequence"/>
</dbReference>
<dbReference type="EMBL" id="NRSJ01000002">
    <property type="protein sequence ID" value="MBK1703362.1"/>
    <property type="molecule type" value="Genomic_DNA"/>
</dbReference>
<evidence type="ECO:0000313" key="2">
    <source>
        <dbReference type="EMBL" id="MBK1703362.1"/>
    </source>
</evidence>
<sequence length="306" mass="34275">MTLTPSTPTQAPRVTLLLTTYNHEPFVAEAVASCLAQDYPNMELFISDDGSEDDTWARVEAAVADYRGPHKITLNHNEHNLFLDHLPSVAGKLSGELIVMACDDDVQYPHRVSRLVELWRETDATVLASSARRISALAEPMGYHRLYEKTPEITLEGFLKTGDNPTCFGAAIAWHRRLTDTFNHLPVGSRNIDFLYPLRGLMLTGAAFCKEPLLDWRRHGGNMSLGFQIEDAQTDTARIQLQERHLLNLMANWHGAIGDAQRFATVTGDQATANRVANAAVQHIINVMNQWRPIRHRLALAKIGIY</sequence>
<dbReference type="PANTHER" id="PTHR22916">
    <property type="entry name" value="GLYCOSYLTRANSFERASE"/>
    <property type="match status" value="1"/>
</dbReference>
<reference evidence="2" key="1">
    <citation type="submission" date="2017-08" db="EMBL/GenBank/DDBJ databases">
        <authorList>
            <person name="Imhoff J.F."/>
            <person name="Rahn T."/>
            <person name="Kuenzel S."/>
            <person name="Neulinger S.C."/>
        </authorList>
    </citation>
    <scope>NUCLEOTIDE SEQUENCE</scope>
    <source>
        <strain evidence="2">DSM 11080</strain>
    </source>
</reference>
<name>A0AAJ0U1Y2_9GAMM</name>
<dbReference type="AlphaFoldDB" id="A0AAJ0U1Y2"/>
<reference evidence="2" key="2">
    <citation type="journal article" date="2020" name="Microorganisms">
        <title>Osmotic Adaptation and Compatible Solute Biosynthesis of Phototrophic Bacteria as Revealed from Genome Analyses.</title>
        <authorList>
            <person name="Imhoff J.F."/>
            <person name="Rahn T."/>
            <person name="Kunzel S."/>
            <person name="Keller A."/>
            <person name="Neulinger S.C."/>
        </authorList>
    </citation>
    <scope>NUCLEOTIDE SEQUENCE</scope>
    <source>
        <strain evidence="2">DSM 11080</strain>
    </source>
</reference>
<dbReference type="Pfam" id="PF00535">
    <property type="entry name" value="Glycos_transf_2"/>
    <property type="match status" value="1"/>
</dbReference>
<dbReference type="RefSeq" id="WP_200344253.1">
    <property type="nucleotide sequence ID" value="NZ_NRSJ01000002.1"/>
</dbReference>
<gene>
    <name evidence="2" type="ORF">CKO40_02050</name>
</gene>
<dbReference type="PANTHER" id="PTHR22916:SF3">
    <property type="entry name" value="UDP-GLCNAC:BETAGAL BETA-1,3-N-ACETYLGLUCOSAMINYLTRANSFERASE-LIKE PROTEIN 1"/>
    <property type="match status" value="1"/>
</dbReference>
<evidence type="ECO:0000313" key="3">
    <source>
        <dbReference type="Proteomes" id="UP001296776"/>
    </source>
</evidence>
<dbReference type="SUPFAM" id="SSF53448">
    <property type="entry name" value="Nucleotide-diphospho-sugar transferases"/>
    <property type="match status" value="1"/>
</dbReference>
<proteinExistence type="predicted"/>
<dbReference type="InterPro" id="IPR029044">
    <property type="entry name" value="Nucleotide-diphossugar_trans"/>
</dbReference>
<organism evidence="2 3">
    <name type="scientific">Halochromatium glycolicum</name>
    <dbReference type="NCBI Taxonomy" id="85075"/>
    <lineage>
        <taxon>Bacteria</taxon>
        <taxon>Pseudomonadati</taxon>
        <taxon>Pseudomonadota</taxon>
        <taxon>Gammaproteobacteria</taxon>
        <taxon>Chromatiales</taxon>
        <taxon>Chromatiaceae</taxon>
        <taxon>Halochromatium</taxon>
    </lineage>
</organism>
<protein>
    <recommendedName>
        <fullName evidence="1">Glycosyltransferase 2-like domain-containing protein</fullName>
    </recommendedName>
</protein>
<comment type="caution">
    <text evidence="2">The sequence shown here is derived from an EMBL/GenBank/DDBJ whole genome shotgun (WGS) entry which is preliminary data.</text>
</comment>
<dbReference type="Gene3D" id="3.90.550.10">
    <property type="entry name" value="Spore Coat Polysaccharide Biosynthesis Protein SpsA, Chain A"/>
    <property type="match status" value="1"/>
</dbReference>
<dbReference type="InterPro" id="IPR001173">
    <property type="entry name" value="Glyco_trans_2-like"/>
</dbReference>
<keyword evidence="3" id="KW-1185">Reference proteome</keyword>
<dbReference type="GO" id="GO:0016758">
    <property type="term" value="F:hexosyltransferase activity"/>
    <property type="evidence" value="ECO:0007669"/>
    <property type="project" value="UniProtKB-ARBA"/>
</dbReference>
<evidence type="ECO:0000259" key="1">
    <source>
        <dbReference type="Pfam" id="PF00535"/>
    </source>
</evidence>